<organism evidence="1 2">
    <name type="scientific">Dokdonella fugitiva</name>
    <dbReference type="NCBI Taxonomy" id="328517"/>
    <lineage>
        <taxon>Bacteria</taxon>
        <taxon>Pseudomonadati</taxon>
        <taxon>Pseudomonadota</taxon>
        <taxon>Gammaproteobacteria</taxon>
        <taxon>Lysobacterales</taxon>
        <taxon>Rhodanobacteraceae</taxon>
        <taxon>Dokdonella</taxon>
    </lineage>
</organism>
<comment type="caution">
    <text evidence="1">The sequence shown here is derived from an EMBL/GenBank/DDBJ whole genome shotgun (WGS) entry which is preliminary data.</text>
</comment>
<gene>
    <name evidence="1" type="ORF">FHW12_002860</name>
</gene>
<name>A0A839EVN4_9GAMM</name>
<evidence type="ECO:0000313" key="1">
    <source>
        <dbReference type="EMBL" id="MBA8888627.1"/>
    </source>
</evidence>
<dbReference type="RefSeq" id="WP_182531667.1">
    <property type="nucleotide sequence ID" value="NZ_JACGXL010000004.1"/>
</dbReference>
<reference evidence="1 2" key="1">
    <citation type="submission" date="2020-07" db="EMBL/GenBank/DDBJ databases">
        <title>Genomic Encyclopedia of Type Strains, Phase IV (KMG-V): Genome sequencing to study the core and pangenomes of soil and plant-associated prokaryotes.</title>
        <authorList>
            <person name="Whitman W."/>
        </authorList>
    </citation>
    <scope>NUCLEOTIDE SEQUENCE [LARGE SCALE GENOMIC DNA]</scope>
    <source>
        <strain evidence="1 2">RH2WT43</strain>
    </source>
</reference>
<dbReference type="AlphaFoldDB" id="A0A839EVN4"/>
<evidence type="ECO:0000313" key="2">
    <source>
        <dbReference type="Proteomes" id="UP000550401"/>
    </source>
</evidence>
<dbReference type="EMBL" id="JACGXL010000004">
    <property type="protein sequence ID" value="MBA8888627.1"/>
    <property type="molecule type" value="Genomic_DNA"/>
</dbReference>
<proteinExistence type="predicted"/>
<accession>A0A839EVN4</accession>
<dbReference type="Proteomes" id="UP000550401">
    <property type="component" value="Unassembled WGS sequence"/>
</dbReference>
<protein>
    <submittedName>
        <fullName evidence="1">Uncharacterized protein</fullName>
    </submittedName>
</protein>
<sequence length="197" mass="21651">MLATLAMILALAAPPPQELPPTRVQGEATTTLAQFTPAERYRFDLGGEAGQYSEWERTGLARFDGIATTILVKAAKGRRSEKWASIARIDLYGAGGADARRQLSIILSVDRATELVTPQLWRGKDRPRAPFKVELPRGEPVDLKILTDTPGQLTIAFGETIFRIEDDFQIKSVGVLASGVDVRFDPFALLRRVATED</sequence>
<keyword evidence="2" id="KW-1185">Reference proteome</keyword>